<dbReference type="PANTHER" id="PTHR45180">
    <property type="entry name" value="OS01G0307686 PROTEIN"/>
    <property type="match status" value="1"/>
</dbReference>
<feature type="domain" description="Methyltransferase type 11" evidence="1">
    <location>
        <begin position="39"/>
        <end position="133"/>
    </location>
</feature>
<proteinExistence type="predicted"/>
<dbReference type="Gene3D" id="3.40.50.150">
    <property type="entry name" value="Vaccinia Virus protein VP39"/>
    <property type="match status" value="1"/>
</dbReference>
<evidence type="ECO:0000313" key="3">
    <source>
        <dbReference type="Proteomes" id="UP001279734"/>
    </source>
</evidence>
<dbReference type="SUPFAM" id="SSF53335">
    <property type="entry name" value="S-adenosyl-L-methionine-dependent methyltransferases"/>
    <property type="match status" value="1"/>
</dbReference>
<evidence type="ECO:0000259" key="1">
    <source>
        <dbReference type="Pfam" id="PF08241"/>
    </source>
</evidence>
<dbReference type="InterPro" id="IPR029063">
    <property type="entry name" value="SAM-dependent_MTases_sf"/>
</dbReference>
<comment type="caution">
    <text evidence="2">The sequence shown here is derived from an EMBL/GenBank/DDBJ whole genome shotgun (WGS) entry which is preliminary data.</text>
</comment>
<dbReference type="GO" id="GO:0008757">
    <property type="term" value="F:S-adenosylmethionine-dependent methyltransferase activity"/>
    <property type="evidence" value="ECO:0007669"/>
    <property type="project" value="InterPro"/>
</dbReference>
<gene>
    <name evidence="2" type="ORF">Nepgr_009975</name>
</gene>
<dbReference type="EMBL" id="BSYO01000008">
    <property type="protein sequence ID" value="GMH08135.1"/>
    <property type="molecule type" value="Genomic_DNA"/>
</dbReference>
<protein>
    <recommendedName>
        <fullName evidence="1">Methyltransferase type 11 domain-containing protein</fullName>
    </recommendedName>
</protein>
<dbReference type="Pfam" id="PF08241">
    <property type="entry name" value="Methyltransf_11"/>
    <property type="match status" value="1"/>
</dbReference>
<name>A0AAD3SBF4_NEPGR</name>
<sequence>MADLFHKQAEQYSETRPTYPPELFQFIASKTPSHDLAWDVGTGSGQAIKPLSEIYENVIGTDTSMKQLEFAPNIPNVRYHHTPPLMSIEELEETVARESTVDLVTVAQAIHWFDLPKFYEQVRWILKKPNGVIAAWCYTVPEVNDAVDSVFRPFYTIDSAPYWEKARRLVDKKYEIIEFPFEPVEGLDETGPVEFTAERELSFDGYMRYIRSSSAYNTALERGVDLLTEDVIEKFRRAWEEDGRRQKVVKFPVYLRIGKVGICH</sequence>
<reference evidence="2" key="1">
    <citation type="submission" date="2023-05" db="EMBL/GenBank/DDBJ databases">
        <title>Nepenthes gracilis genome sequencing.</title>
        <authorList>
            <person name="Fukushima K."/>
        </authorList>
    </citation>
    <scope>NUCLEOTIDE SEQUENCE</scope>
    <source>
        <strain evidence="2">SING2019-196</strain>
    </source>
</reference>
<dbReference type="PANTHER" id="PTHR45180:SF1">
    <property type="entry name" value="OS01G0307686 PROTEIN"/>
    <property type="match status" value="1"/>
</dbReference>
<dbReference type="InterPro" id="IPR013216">
    <property type="entry name" value="Methyltransf_11"/>
</dbReference>
<dbReference type="AlphaFoldDB" id="A0AAD3SBF4"/>
<keyword evidence="3" id="KW-1185">Reference proteome</keyword>
<accession>A0AAD3SBF4</accession>
<evidence type="ECO:0000313" key="2">
    <source>
        <dbReference type="EMBL" id="GMH08135.1"/>
    </source>
</evidence>
<organism evidence="2 3">
    <name type="scientific">Nepenthes gracilis</name>
    <name type="common">Slender pitcher plant</name>
    <dbReference type="NCBI Taxonomy" id="150966"/>
    <lineage>
        <taxon>Eukaryota</taxon>
        <taxon>Viridiplantae</taxon>
        <taxon>Streptophyta</taxon>
        <taxon>Embryophyta</taxon>
        <taxon>Tracheophyta</taxon>
        <taxon>Spermatophyta</taxon>
        <taxon>Magnoliopsida</taxon>
        <taxon>eudicotyledons</taxon>
        <taxon>Gunneridae</taxon>
        <taxon>Pentapetalae</taxon>
        <taxon>Caryophyllales</taxon>
        <taxon>Nepenthaceae</taxon>
        <taxon>Nepenthes</taxon>
    </lineage>
</organism>
<dbReference type="Proteomes" id="UP001279734">
    <property type="component" value="Unassembled WGS sequence"/>
</dbReference>